<protein>
    <submittedName>
        <fullName evidence="4">Glutamate dehydrogenase</fullName>
        <ecNumber evidence="4">1.4.1.4</ecNumber>
    </submittedName>
</protein>
<dbReference type="InterPro" id="IPR006097">
    <property type="entry name" value="Glu/Leu/Phe/Val/Trp_DH_dimer"/>
</dbReference>
<reference evidence="4" key="2">
    <citation type="submission" date="2021-04" db="EMBL/GenBank/DDBJ databases">
        <authorList>
            <person name="Gilroy R."/>
        </authorList>
    </citation>
    <scope>NUCLEOTIDE SEQUENCE</scope>
    <source>
        <strain evidence="4">ChiHjej13B12-24818</strain>
    </source>
</reference>
<reference evidence="4" key="1">
    <citation type="journal article" date="2021" name="PeerJ">
        <title>Extensive microbial diversity within the chicken gut microbiome revealed by metagenomics and culture.</title>
        <authorList>
            <person name="Gilroy R."/>
            <person name="Ravi A."/>
            <person name="Getino M."/>
            <person name="Pursley I."/>
            <person name="Horton D.L."/>
            <person name="Alikhan N.F."/>
            <person name="Baker D."/>
            <person name="Gharbi K."/>
            <person name="Hall N."/>
            <person name="Watson M."/>
            <person name="Adriaenssens E.M."/>
            <person name="Foster-Nyarko E."/>
            <person name="Jarju S."/>
            <person name="Secka A."/>
            <person name="Antonio M."/>
            <person name="Oren A."/>
            <person name="Chaudhuri R.R."/>
            <person name="La Ragione R."/>
            <person name="Hildebrand F."/>
            <person name="Pallen M.J."/>
        </authorList>
    </citation>
    <scope>NUCLEOTIDE SEQUENCE</scope>
    <source>
        <strain evidence="4">ChiHjej13B12-24818</strain>
    </source>
</reference>
<feature type="domain" description="Glutamate/phenylalanine/leucine/valine/L-tryptophan dehydrogenase dimerisation" evidence="3">
    <location>
        <begin position="56"/>
        <end position="90"/>
    </location>
</feature>
<dbReference type="EMBL" id="DWZH01000006">
    <property type="protein sequence ID" value="HJB08999.1"/>
    <property type="molecule type" value="Genomic_DNA"/>
</dbReference>
<dbReference type="GO" id="GO:0006537">
    <property type="term" value="P:glutamate biosynthetic process"/>
    <property type="evidence" value="ECO:0007669"/>
    <property type="project" value="TreeGrafter"/>
</dbReference>
<organism evidence="4 5">
    <name type="scientific">Candidatus Brachybacterium merdavium</name>
    <dbReference type="NCBI Taxonomy" id="2838513"/>
    <lineage>
        <taxon>Bacteria</taxon>
        <taxon>Bacillati</taxon>
        <taxon>Actinomycetota</taxon>
        <taxon>Actinomycetes</taxon>
        <taxon>Micrococcales</taxon>
        <taxon>Dermabacteraceae</taxon>
        <taxon>Brachybacterium</taxon>
    </lineage>
</organism>
<dbReference type="PANTHER" id="PTHR43571">
    <property type="entry name" value="NADP-SPECIFIC GLUTAMATE DEHYDROGENASE 1-RELATED"/>
    <property type="match status" value="1"/>
</dbReference>
<evidence type="ECO:0000313" key="5">
    <source>
        <dbReference type="Proteomes" id="UP000823823"/>
    </source>
</evidence>
<evidence type="ECO:0000256" key="1">
    <source>
        <dbReference type="ARBA" id="ARBA00006382"/>
    </source>
</evidence>
<evidence type="ECO:0000313" key="4">
    <source>
        <dbReference type="EMBL" id="HJB08999.1"/>
    </source>
</evidence>
<feature type="non-terminal residue" evidence="4">
    <location>
        <position position="90"/>
    </location>
</feature>
<evidence type="ECO:0000259" key="3">
    <source>
        <dbReference type="Pfam" id="PF02812"/>
    </source>
</evidence>
<dbReference type="Proteomes" id="UP000823823">
    <property type="component" value="Unassembled WGS sequence"/>
</dbReference>
<dbReference type="PANTHER" id="PTHR43571:SF1">
    <property type="entry name" value="NADP-SPECIFIC GLUTAMATE DEHYDROGENASE 1-RELATED"/>
    <property type="match status" value="1"/>
</dbReference>
<name>A0A9D2LAH5_9MICO</name>
<sequence>MIDPLLQDTFDQVLHRNPGEPEFHQAVKEVFESLEVLQRRHPEYAANGILMRLCEPERQIIFRVPWVDDEGTVRVNRGFRVEYNSALGPY</sequence>
<dbReference type="Gene3D" id="3.40.50.10860">
    <property type="entry name" value="Leucine Dehydrogenase, chain A, domain 1"/>
    <property type="match status" value="1"/>
</dbReference>
<dbReference type="GO" id="GO:0004354">
    <property type="term" value="F:glutamate dehydrogenase (NADP+) activity"/>
    <property type="evidence" value="ECO:0007669"/>
    <property type="project" value="UniProtKB-EC"/>
</dbReference>
<evidence type="ECO:0000256" key="2">
    <source>
        <dbReference type="ARBA" id="ARBA00023002"/>
    </source>
</evidence>
<dbReference type="Gene3D" id="1.10.285.10">
    <property type="entry name" value="Glutamate Dehydrogenase, chain A, domain 3"/>
    <property type="match status" value="1"/>
</dbReference>
<keyword evidence="2 4" id="KW-0560">Oxidoreductase</keyword>
<dbReference type="Pfam" id="PF02812">
    <property type="entry name" value="ELFV_dehydrog_N"/>
    <property type="match status" value="1"/>
</dbReference>
<proteinExistence type="inferred from homology"/>
<accession>A0A9D2LAH5</accession>
<dbReference type="InterPro" id="IPR046346">
    <property type="entry name" value="Aminoacid_DH-like_N_sf"/>
</dbReference>
<dbReference type="EC" id="1.4.1.4" evidence="4"/>
<dbReference type="InterPro" id="IPR050724">
    <property type="entry name" value="Glu_Leu_Phe_Val_DH"/>
</dbReference>
<dbReference type="GO" id="GO:0005829">
    <property type="term" value="C:cytosol"/>
    <property type="evidence" value="ECO:0007669"/>
    <property type="project" value="TreeGrafter"/>
</dbReference>
<gene>
    <name evidence="4" type="ORF">H9786_00480</name>
</gene>
<dbReference type="SUPFAM" id="SSF53223">
    <property type="entry name" value="Aminoacid dehydrogenase-like, N-terminal domain"/>
    <property type="match status" value="1"/>
</dbReference>
<comment type="similarity">
    <text evidence="1">Belongs to the Glu/Leu/Phe/Val dehydrogenases family.</text>
</comment>
<comment type="caution">
    <text evidence="4">The sequence shown here is derived from an EMBL/GenBank/DDBJ whole genome shotgun (WGS) entry which is preliminary data.</text>
</comment>
<dbReference type="AlphaFoldDB" id="A0A9D2LAH5"/>